<dbReference type="AlphaFoldDB" id="A0A328C6B7"/>
<dbReference type="PANTHER" id="PTHR34298">
    <property type="entry name" value="SEGREGATION AND CONDENSATION PROTEIN B"/>
    <property type="match status" value="1"/>
</dbReference>
<dbReference type="EMBL" id="QHKO01000003">
    <property type="protein sequence ID" value="RAL22786.1"/>
    <property type="molecule type" value="Genomic_DNA"/>
</dbReference>
<dbReference type="InterPro" id="IPR036390">
    <property type="entry name" value="WH_DNA-bd_sf"/>
</dbReference>
<feature type="compositionally biased region" description="Low complexity" evidence="5">
    <location>
        <begin position="199"/>
        <end position="219"/>
    </location>
</feature>
<dbReference type="InterPro" id="IPR005234">
    <property type="entry name" value="ScpB_csome_segregation"/>
</dbReference>
<dbReference type="NCBIfam" id="TIGR00281">
    <property type="entry name" value="SMC-Scp complex subunit ScpB"/>
    <property type="match status" value="1"/>
</dbReference>
<dbReference type="Proteomes" id="UP000249169">
    <property type="component" value="Unassembled WGS sequence"/>
</dbReference>
<evidence type="ECO:0000256" key="2">
    <source>
        <dbReference type="ARBA" id="ARBA00022618"/>
    </source>
</evidence>
<dbReference type="InterPro" id="IPR036388">
    <property type="entry name" value="WH-like_DNA-bd_sf"/>
</dbReference>
<reference evidence="6 7" key="1">
    <citation type="submission" date="2018-05" db="EMBL/GenBank/DDBJ databases">
        <title>Lujinxingia marina gen. nov. sp. nov., a new facultative anaerobic member of the class Deltaproteobacteria, and proposal of Lujinxingaceae fam. nov.</title>
        <authorList>
            <person name="Li C.-M."/>
        </authorList>
    </citation>
    <scope>NUCLEOTIDE SEQUENCE [LARGE SCALE GENOMIC DNA]</scope>
    <source>
        <strain evidence="6 7">B210</strain>
    </source>
</reference>
<dbReference type="SUPFAM" id="SSF46785">
    <property type="entry name" value="Winged helix' DNA-binding domain"/>
    <property type="match status" value="2"/>
</dbReference>
<evidence type="ECO:0000256" key="3">
    <source>
        <dbReference type="ARBA" id="ARBA00022829"/>
    </source>
</evidence>
<dbReference type="RefSeq" id="WP_111729314.1">
    <property type="nucleotide sequence ID" value="NZ_QHKO01000003.1"/>
</dbReference>
<evidence type="ECO:0000313" key="7">
    <source>
        <dbReference type="Proteomes" id="UP000249169"/>
    </source>
</evidence>
<comment type="caution">
    <text evidence="6">The sequence shown here is derived from an EMBL/GenBank/DDBJ whole genome shotgun (WGS) entry which is preliminary data.</text>
</comment>
<dbReference type="Gene3D" id="1.10.10.10">
    <property type="entry name" value="Winged helix-like DNA-binding domain superfamily/Winged helix DNA-binding domain"/>
    <property type="match status" value="2"/>
</dbReference>
<evidence type="ECO:0000256" key="5">
    <source>
        <dbReference type="SAM" id="MobiDB-lite"/>
    </source>
</evidence>
<dbReference type="GO" id="GO:0051304">
    <property type="term" value="P:chromosome separation"/>
    <property type="evidence" value="ECO:0007669"/>
    <property type="project" value="InterPro"/>
</dbReference>
<dbReference type="PANTHER" id="PTHR34298:SF2">
    <property type="entry name" value="SEGREGATION AND CONDENSATION PROTEIN B"/>
    <property type="match status" value="1"/>
</dbReference>
<keyword evidence="1" id="KW-0963">Cytoplasm</keyword>
<name>A0A328C6B7_9DELT</name>
<keyword evidence="7" id="KW-1185">Reference proteome</keyword>
<keyword evidence="3" id="KW-0159">Chromosome partition</keyword>
<evidence type="ECO:0000256" key="1">
    <source>
        <dbReference type="ARBA" id="ARBA00022490"/>
    </source>
</evidence>
<dbReference type="GO" id="GO:0051301">
    <property type="term" value="P:cell division"/>
    <property type="evidence" value="ECO:0007669"/>
    <property type="project" value="UniProtKB-KW"/>
</dbReference>
<keyword evidence="4" id="KW-0131">Cell cycle</keyword>
<dbReference type="PIRSF" id="PIRSF019345">
    <property type="entry name" value="ScpB"/>
    <property type="match status" value="1"/>
</dbReference>
<dbReference type="OrthoDB" id="9806226at2"/>
<dbReference type="Pfam" id="PF04079">
    <property type="entry name" value="SMC_ScpB"/>
    <property type="match status" value="1"/>
</dbReference>
<sequence length="219" mass="23838">MNDEQTIRARVEALLLAAEEPLSLDRFRDALPEASAETLHTVLRALELEYAGPARGIHLVRMSGGYQLRTNPDPEIGQAIRKLFETRPVRISRAAMEALAIIAYRQPLTRAEIDEIRGVNSSGVLQTLQEVQLIEVVGRLDDIGKPNLYGTTPRFLDFFGLESIAELPTLEASELHALIEMHAGLDQPEDSPAADEQDQAPSTQASLASASSDDSPGAS</sequence>
<keyword evidence="2" id="KW-0132">Cell division</keyword>
<evidence type="ECO:0000256" key="4">
    <source>
        <dbReference type="ARBA" id="ARBA00023306"/>
    </source>
</evidence>
<accession>A0A328C6B7</accession>
<gene>
    <name evidence="6" type="primary">scpB</name>
    <name evidence="6" type="ORF">DL240_07795</name>
</gene>
<feature type="region of interest" description="Disordered" evidence="5">
    <location>
        <begin position="183"/>
        <end position="219"/>
    </location>
</feature>
<proteinExistence type="predicted"/>
<feature type="compositionally biased region" description="Acidic residues" evidence="5">
    <location>
        <begin position="187"/>
        <end position="198"/>
    </location>
</feature>
<protein>
    <submittedName>
        <fullName evidence="6">SMC-Scp complex subunit ScpB</fullName>
    </submittedName>
</protein>
<organism evidence="6 7">
    <name type="scientific">Lujinxingia litoralis</name>
    <dbReference type="NCBI Taxonomy" id="2211119"/>
    <lineage>
        <taxon>Bacteria</taxon>
        <taxon>Deltaproteobacteria</taxon>
        <taxon>Bradymonadales</taxon>
        <taxon>Lujinxingiaceae</taxon>
        <taxon>Lujinxingia</taxon>
    </lineage>
</organism>
<evidence type="ECO:0000313" key="6">
    <source>
        <dbReference type="EMBL" id="RAL22786.1"/>
    </source>
</evidence>